<organism evidence="1 2">
    <name type="scientific">Vibrio vulnificus (strain YJ016)</name>
    <dbReference type="NCBI Taxonomy" id="196600"/>
    <lineage>
        <taxon>Bacteria</taxon>
        <taxon>Pseudomonadati</taxon>
        <taxon>Pseudomonadota</taxon>
        <taxon>Gammaproteobacteria</taxon>
        <taxon>Vibrionales</taxon>
        <taxon>Vibrionaceae</taxon>
        <taxon>Vibrio</taxon>
    </lineage>
</organism>
<evidence type="ECO:0000313" key="1">
    <source>
        <dbReference type="EMBL" id="BAC97195.1"/>
    </source>
</evidence>
<dbReference type="HOGENOM" id="CLU_3319236_0_0_6"/>
<gene>
    <name evidence="1" type="ordered locus">VVA1169</name>
</gene>
<name>Q7MD67_VIBVY</name>
<protein>
    <submittedName>
        <fullName evidence="1">Uncharacterized protein</fullName>
    </submittedName>
</protein>
<reference evidence="1 2" key="1">
    <citation type="journal article" date="2003" name="Genome Res.">
        <title>Comparative genome analysis of Vibrio vulnificus, a marine pathogen.</title>
        <authorList>
            <person name="Chen C.Y."/>
            <person name="Wu K.M."/>
            <person name="Chang Y.C."/>
            <person name="Chang C.H."/>
            <person name="Tsai H.C."/>
            <person name="Liao T.L."/>
            <person name="Liu Y.M."/>
            <person name="Chen H.J."/>
            <person name="Shen A.B."/>
            <person name="Li J.C."/>
            <person name="Su T.L."/>
            <person name="Shao C.P."/>
            <person name="Lee C.T."/>
            <person name="Hor L.I."/>
            <person name="Tsai S.F."/>
        </authorList>
    </citation>
    <scope>NUCLEOTIDE SEQUENCE [LARGE SCALE GENOMIC DNA]</scope>
    <source>
        <strain evidence="1 2">YJ016</strain>
    </source>
</reference>
<dbReference type="EMBL" id="BA000038">
    <property type="protein sequence ID" value="BAC97195.1"/>
    <property type="molecule type" value="Genomic_DNA"/>
</dbReference>
<evidence type="ECO:0000313" key="2">
    <source>
        <dbReference type="Proteomes" id="UP000002675"/>
    </source>
</evidence>
<dbReference type="AlphaFoldDB" id="Q7MD67"/>
<sequence>MRKELIVCDRCSEVELNIIWQANFRKVISRHYTCVMLEE</sequence>
<accession>Q7MD67</accession>
<dbReference type="KEGG" id="vvy:VVA1169"/>
<proteinExistence type="predicted"/>
<dbReference type="Proteomes" id="UP000002675">
    <property type="component" value="Chromosome II"/>
</dbReference>